<keyword evidence="1" id="KW-0812">Transmembrane</keyword>
<accession>A0ABV4TRN4</accession>
<reference evidence="3 4" key="1">
    <citation type="submission" date="2024-08" db="EMBL/GenBank/DDBJ databases">
        <title>Whole-genome sequencing of halo(alkali)philic microorganisms from hypersaline lakes.</title>
        <authorList>
            <person name="Sorokin D.Y."/>
            <person name="Merkel A.Y."/>
            <person name="Messina E."/>
            <person name="Yakimov M."/>
        </authorList>
    </citation>
    <scope>NUCLEOTIDE SEQUENCE [LARGE SCALE GENOMIC DNA]</scope>
    <source>
        <strain evidence="3 4">Cl-TMA</strain>
    </source>
</reference>
<dbReference type="Proteomes" id="UP001575181">
    <property type="component" value="Unassembled WGS sequence"/>
</dbReference>
<feature type="signal peptide" evidence="2">
    <location>
        <begin position="1"/>
        <end position="24"/>
    </location>
</feature>
<dbReference type="RefSeq" id="WP_373654686.1">
    <property type="nucleotide sequence ID" value="NZ_JBGUAW010000002.1"/>
</dbReference>
<evidence type="ECO:0000313" key="3">
    <source>
        <dbReference type="EMBL" id="MFA9459903.1"/>
    </source>
</evidence>
<comment type="caution">
    <text evidence="3">The sequence shown here is derived from an EMBL/GenBank/DDBJ whole genome shotgun (WGS) entry which is preliminary data.</text>
</comment>
<proteinExistence type="predicted"/>
<keyword evidence="1" id="KW-0472">Membrane</keyword>
<gene>
    <name evidence="3" type="ORF">ACERLL_03585</name>
</gene>
<keyword evidence="2" id="KW-0732">Signal</keyword>
<dbReference type="EMBL" id="JBGUAW010000002">
    <property type="protein sequence ID" value="MFA9459903.1"/>
    <property type="molecule type" value="Genomic_DNA"/>
</dbReference>
<name>A0ABV4TRN4_9GAMM</name>
<feature type="chain" id="PRO_5046751012" evidence="2">
    <location>
        <begin position="25"/>
        <end position="132"/>
    </location>
</feature>
<feature type="transmembrane region" description="Helical" evidence="1">
    <location>
        <begin position="63"/>
        <end position="84"/>
    </location>
</feature>
<keyword evidence="4" id="KW-1185">Reference proteome</keyword>
<sequence>MQRIVASMVLGASLLLALPTNSKAASYVAQDVWYSTLYGAAVGGVAGTGVMLLTDDPLKHTDYVVSGVGIGILSGLFYGIYSYAATPSYGALANVDETGATHYSVPVPQAFTTEIGGQRETGVRVDLIRGRF</sequence>
<evidence type="ECO:0000313" key="4">
    <source>
        <dbReference type="Proteomes" id="UP001575181"/>
    </source>
</evidence>
<organism evidence="3 4">
    <name type="scientific">Thiohalorhabdus methylotrophus</name>
    <dbReference type="NCBI Taxonomy" id="3242694"/>
    <lineage>
        <taxon>Bacteria</taxon>
        <taxon>Pseudomonadati</taxon>
        <taxon>Pseudomonadota</taxon>
        <taxon>Gammaproteobacteria</taxon>
        <taxon>Thiohalorhabdales</taxon>
        <taxon>Thiohalorhabdaceae</taxon>
        <taxon>Thiohalorhabdus</taxon>
    </lineage>
</organism>
<feature type="transmembrane region" description="Helical" evidence="1">
    <location>
        <begin position="34"/>
        <end position="54"/>
    </location>
</feature>
<evidence type="ECO:0000256" key="1">
    <source>
        <dbReference type="SAM" id="Phobius"/>
    </source>
</evidence>
<evidence type="ECO:0000256" key="2">
    <source>
        <dbReference type="SAM" id="SignalP"/>
    </source>
</evidence>
<keyword evidence="1" id="KW-1133">Transmembrane helix</keyword>
<protein>
    <submittedName>
        <fullName evidence="3">Uncharacterized protein</fullName>
    </submittedName>
</protein>